<evidence type="ECO:0000256" key="6">
    <source>
        <dbReference type="ARBA" id="ARBA00022989"/>
    </source>
</evidence>
<proteinExistence type="inferred from homology"/>
<evidence type="ECO:0000259" key="10">
    <source>
        <dbReference type="PROSITE" id="PS51779"/>
    </source>
</evidence>
<accession>A0A2Z6G8K4</accession>
<protein>
    <recommendedName>
        <fullName evidence="9">Cell division protein FtsQ</fullName>
    </recommendedName>
</protein>
<keyword evidence="5 9" id="KW-0812">Transmembrane</keyword>
<dbReference type="Pfam" id="PF03799">
    <property type="entry name" value="FtsQ_DivIB_C"/>
    <property type="match status" value="1"/>
</dbReference>
<dbReference type="InterPro" id="IPR045335">
    <property type="entry name" value="FtsQ_C_sf"/>
</dbReference>
<evidence type="ECO:0000256" key="7">
    <source>
        <dbReference type="ARBA" id="ARBA00023136"/>
    </source>
</evidence>
<keyword evidence="6 9" id="KW-1133">Transmembrane helix</keyword>
<dbReference type="Pfam" id="PF08478">
    <property type="entry name" value="POTRA_1"/>
    <property type="match status" value="1"/>
</dbReference>
<keyword evidence="7 9" id="KW-0472">Membrane</keyword>
<evidence type="ECO:0000256" key="3">
    <source>
        <dbReference type="ARBA" id="ARBA00022519"/>
    </source>
</evidence>
<dbReference type="OrthoDB" id="9790370at2"/>
<dbReference type="InterPro" id="IPR005548">
    <property type="entry name" value="Cell_div_FtsQ/DivIB_C"/>
</dbReference>
<keyword evidence="3 9" id="KW-0997">Cell inner membrane</keyword>
<feature type="domain" description="POTRA" evidence="10">
    <location>
        <begin position="37"/>
        <end position="106"/>
    </location>
</feature>
<comment type="similarity">
    <text evidence="9">Belongs to the FtsQ/DivIB family. FtsQ subfamily.</text>
</comment>
<dbReference type="GO" id="GO:0005886">
    <property type="term" value="C:plasma membrane"/>
    <property type="evidence" value="ECO:0007669"/>
    <property type="project" value="UniProtKB-SubCell"/>
</dbReference>
<dbReference type="PROSITE" id="PS51779">
    <property type="entry name" value="POTRA"/>
    <property type="match status" value="1"/>
</dbReference>
<gene>
    <name evidence="9" type="primary">ftsQ</name>
    <name evidence="11" type="ORF">OYT1_ch0232</name>
</gene>
<dbReference type="PANTHER" id="PTHR35851">
    <property type="entry name" value="CELL DIVISION PROTEIN FTSQ"/>
    <property type="match status" value="1"/>
</dbReference>
<dbReference type="KEGG" id="fam:OYT1_ch0232"/>
<dbReference type="InterPro" id="IPR013685">
    <property type="entry name" value="POTRA_FtsQ_type"/>
</dbReference>
<dbReference type="GO" id="GO:0043093">
    <property type="term" value="P:FtsZ-dependent cytokinesis"/>
    <property type="evidence" value="ECO:0007669"/>
    <property type="project" value="UniProtKB-UniRule"/>
</dbReference>
<evidence type="ECO:0000313" key="12">
    <source>
        <dbReference type="Proteomes" id="UP000033070"/>
    </source>
</evidence>
<dbReference type="Gene3D" id="3.10.20.310">
    <property type="entry name" value="membrane protein fhac"/>
    <property type="match status" value="1"/>
</dbReference>
<dbReference type="AlphaFoldDB" id="A0A2Z6G8K4"/>
<comment type="function">
    <text evidence="9">Essential cell division protein. May link together the upstream cell division proteins, which are predominantly cytoplasmic, with the downstream cell division proteins, which are predominantly periplasmic. May control correct divisome assembly.</text>
</comment>
<dbReference type="GO" id="GO:0090529">
    <property type="term" value="P:cell septum assembly"/>
    <property type="evidence" value="ECO:0007669"/>
    <property type="project" value="InterPro"/>
</dbReference>
<evidence type="ECO:0000313" key="11">
    <source>
        <dbReference type="EMBL" id="BBE49806.1"/>
    </source>
</evidence>
<dbReference type="PANTHER" id="PTHR35851:SF1">
    <property type="entry name" value="CELL DIVISION PROTEIN FTSQ"/>
    <property type="match status" value="1"/>
</dbReference>
<dbReference type="InterPro" id="IPR034746">
    <property type="entry name" value="POTRA"/>
</dbReference>
<keyword evidence="4 9" id="KW-0132">Cell division</keyword>
<comment type="subcellular location">
    <subcellularLocation>
        <location evidence="9">Cell inner membrane</location>
        <topology evidence="9">Single-pass type II membrane protein</topology>
    </subcellularLocation>
    <subcellularLocation>
        <location evidence="1">Membrane</location>
    </subcellularLocation>
    <text evidence="9">Localizes to the division septum.</text>
</comment>
<dbReference type="InterPro" id="IPR026579">
    <property type="entry name" value="FtsQ"/>
</dbReference>
<reference evidence="11 12" key="1">
    <citation type="submission" date="2018-06" db="EMBL/GenBank/DDBJ databases">
        <title>OYT1 Genome Sequencing.</title>
        <authorList>
            <person name="Kato S."/>
            <person name="Itoh T."/>
            <person name="Ohkuma M."/>
        </authorList>
    </citation>
    <scope>NUCLEOTIDE SEQUENCE [LARGE SCALE GENOMIC DNA]</scope>
    <source>
        <strain evidence="11 12">OYT1</strain>
    </source>
</reference>
<feature type="transmembrane region" description="Helical" evidence="9">
    <location>
        <begin position="12"/>
        <end position="32"/>
    </location>
</feature>
<evidence type="ECO:0000256" key="8">
    <source>
        <dbReference type="ARBA" id="ARBA00023306"/>
    </source>
</evidence>
<evidence type="ECO:0000256" key="5">
    <source>
        <dbReference type="ARBA" id="ARBA00022692"/>
    </source>
</evidence>
<evidence type="ECO:0000256" key="1">
    <source>
        <dbReference type="ARBA" id="ARBA00004370"/>
    </source>
</evidence>
<keyword evidence="8 9" id="KW-0131">Cell cycle</keyword>
<dbReference type="GO" id="GO:0032153">
    <property type="term" value="C:cell division site"/>
    <property type="evidence" value="ECO:0007669"/>
    <property type="project" value="UniProtKB-UniRule"/>
</dbReference>
<dbReference type="Gene3D" id="3.40.50.11690">
    <property type="entry name" value="Cell division protein FtsQ/DivIB"/>
    <property type="match status" value="1"/>
</dbReference>
<evidence type="ECO:0000256" key="4">
    <source>
        <dbReference type="ARBA" id="ARBA00022618"/>
    </source>
</evidence>
<dbReference type="EMBL" id="AP018738">
    <property type="protein sequence ID" value="BBE49806.1"/>
    <property type="molecule type" value="Genomic_DNA"/>
</dbReference>
<comment type="subunit">
    <text evidence="9">Part of a complex composed of FtsB, FtsL and FtsQ.</text>
</comment>
<dbReference type="STRING" id="1188319.OYT1_00521"/>
<keyword evidence="2 9" id="KW-1003">Cell membrane</keyword>
<keyword evidence="12" id="KW-1185">Reference proteome</keyword>
<sequence length="245" mass="27490">MWDDAKALRNLANALFGISLLLILAGAAHYVVHLPIFPLKSAKLTAMPQRVSVEQVERVVRNELKGNFFTADLVHLRKSLEQLPWVRKVSLRREFPWQVEIALEEHQAVARWNGIELVNNHGEVFSAGTEDELPEYYGPTGTSAEVMQKFADFGAQLKPLEQSIAQISLSPRRDWRIKLDNGLVLELGREETGRRLSRFVAVYHYSLASSAQKVSYVDLRYRSGFAAYLPGGLGKTTAKAANSKV</sequence>
<dbReference type="HAMAP" id="MF_00911">
    <property type="entry name" value="FtsQ_subfam"/>
    <property type="match status" value="1"/>
</dbReference>
<organism evidence="11 12">
    <name type="scientific">Ferriphaselus amnicola</name>
    <dbReference type="NCBI Taxonomy" id="1188319"/>
    <lineage>
        <taxon>Bacteria</taxon>
        <taxon>Pseudomonadati</taxon>
        <taxon>Pseudomonadota</taxon>
        <taxon>Betaproteobacteria</taxon>
        <taxon>Nitrosomonadales</taxon>
        <taxon>Gallionellaceae</taxon>
        <taxon>Ferriphaselus</taxon>
    </lineage>
</organism>
<dbReference type="Proteomes" id="UP000033070">
    <property type="component" value="Chromosome"/>
</dbReference>
<evidence type="ECO:0000256" key="2">
    <source>
        <dbReference type="ARBA" id="ARBA00022475"/>
    </source>
</evidence>
<dbReference type="RefSeq" id="WP_062625736.1">
    <property type="nucleotide sequence ID" value="NZ_AP018738.1"/>
</dbReference>
<evidence type="ECO:0000256" key="9">
    <source>
        <dbReference type="HAMAP-Rule" id="MF_00911"/>
    </source>
</evidence>
<name>A0A2Z6G8K4_9PROT</name>